<comment type="caution">
    <text evidence="2">The sequence shown here is derived from an EMBL/GenBank/DDBJ whole genome shotgun (WGS) entry which is preliminary data.</text>
</comment>
<dbReference type="HOGENOM" id="CLU_1170582_0_0_1"/>
<dbReference type="OrthoDB" id="10585442at2759"/>
<gene>
    <name evidence="2" type="ORF">CSUB01_11208</name>
</gene>
<feature type="region of interest" description="Disordered" evidence="1">
    <location>
        <begin position="65"/>
        <end position="85"/>
    </location>
</feature>
<keyword evidence="3" id="KW-1185">Reference proteome</keyword>
<accession>A0A066XKW8</accession>
<evidence type="ECO:0000313" key="2">
    <source>
        <dbReference type="EMBL" id="KDN68289.1"/>
    </source>
</evidence>
<organism evidence="2 3">
    <name type="scientific">Colletotrichum sublineola</name>
    <name type="common">Sorghum anthracnose fungus</name>
    <dbReference type="NCBI Taxonomy" id="1173701"/>
    <lineage>
        <taxon>Eukaryota</taxon>
        <taxon>Fungi</taxon>
        <taxon>Dikarya</taxon>
        <taxon>Ascomycota</taxon>
        <taxon>Pezizomycotina</taxon>
        <taxon>Sordariomycetes</taxon>
        <taxon>Hypocreomycetidae</taxon>
        <taxon>Glomerellales</taxon>
        <taxon>Glomerellaceae</taxon>
        <taxon>Colletotrichum</taxon>
        <taxon>Colletotrichum graminicola species complex</taxon>
    </lineage>
</organism>
<dbReference type="EMBL" id="JMSE01000685">
    <property type="protein sequence ID" value="KDN68289.1"/>
    <property type="molecule type" value="Genomic_DNA"/>
</dbReference>
<feature type="region of interest" description="Disordered" evidence="1">
    <location>
        <begin position="172"/>
        <end position="197"/>
    </location>
</feature>
<dbReference type="AlphaFoldDB" id="A0A066XKW8"/>
<dbReference type="Proteomes" id="UP000027238">
    <property type="component" value="Unassembled WGS sequence"/>
</dbReference>
<proteinExistence type="predicted"/>
<name>A0A066XKW8_COLSU</name>
<sequence>MASNNTPTKQTHTRAVQVDEGMAEYIAGLPNPTPSEAEILALHRSTMAEKGKAAAAAAAAATTVGRGRTGAGGPRTGAWPSSAGDVASRLASSGFSDLGTDARWSTLEPAMRERLEGAMLRSEDQWRAYRAQYQREKESPQGFKPNAIDRRGQEQNITVEAHELGRSPLFERQGQQQTSATFWARQRDRDNGAASPTRARVRELLASQREHLLAAVEIDHQLQKIWMKQQAGDNDRV</sequence>
<protein>
    <submittedName>
        <fullName evidence="2">Uncharacterized protein</fullName>
    </submittedName>
</protein>
<evidence type="ECO:0000313" key="3">
    <source>
        <dbReference type="Proteomes" id="UP000027238"/>
    </source>
</evidence>
<reference evidence="3" key="1">
    <citation type="journal article" date="2014" name="Genome Announc.">
        <title>Draft genome sequence of Colletotrichum sublineola, a destructive pathogen of cultivated sorghum.</title>
        <authorList>
            <person name="Baroncelli R."/>
            <person name="Sanz-Martin J.M."/>
            <person name="Rech G.E."/>
            <person name="Sukno S.A."/>
            <person name="Thon M.R."/>
        </authorList>
    </citation>
    <scope>NUCLEOTIDE SEQUENCE [LARGE SCALE GENOMIC DNA]</scope>
    <source>
        <strain evidence="3">TX430BB</strain>
    </source>
</reference>
<evidence type="ECO:0000256" key="1">
    <source>
        <dbReference type="SAM" id="MobiDB-lite"/>
    </source>
</evidence>